<dbReference type="EMBL" id="JANGCH010000001">
    <property type="protein sequence ID" value="MCQ5120731.1"/>
    <property type="molecule type" value="Genomic_DNA"/>
</dbReference>
<evidence type="ECO:0000256" key="1">
    <source>
        <dbReference type="ARBA" id="ARBA00006594"/>
    </source>
</evidence>
<protein>
    <recommendedName>
        <fullName evidence="2 7">Site-specific DNA-methyltransferase (adenine-specific)</fullName>
        <ecNumber evidence="2 7">2.1.1.72</ecNumber>
    </recommendedName>
</protein>
<keyword evidence="5 7" id="KW-0949">S-adenosyl-L-methionine</keyword>
<sequence>MDGIIKSPLNYIGNKHRILNQLQEYFPKEINTMVDLFCGGCDVAINMEANRIIANDINNYVVDIFKAFQNNTAEEILNYIDNTINQWGLSKTNKEAYLNFRNYYNSNKGNALDLYILMCFSFNYQFRFNANHDYNNPFGANRSSFNQVMRKNLINMLDRLDNITFLSKDFIDIDLSNLKQDDFVYADPPYLLTCGSYNDGKRGFKGWNQEDDLLLFDLLDKLDMMGVKFALSNVIRHKGMVNDYLLNWQEKNKYKLHMIDFNYNNCNYHTKNKENETIEVLITNY</sequence>
<comment type="catalytic activity">
    <reaction evidence="6 7">
        <text>a 2'-deoxyadenosine in DNA + S-adenosyl-L-methionine = an N(6)-methyl-2'-deoxyadenosine in DNA + S-adenosyl-L-homocysteine + H(+)</text>
        <dbReference type="Rhea" id="RHEA:15197"/>
        <dbReference type="Rhea" id="RHEA-COMP:12418"/>
        <dbReference type="Rhea" id="RHEA-COMP:12419"/>
        <dbReference type="ChEBI" id="CHEBI:15378"/>
        <dbReference type="ChEBI" id="CHEBI:57856"/>
        <dbReference type="ChEBI" id="CHEBI:59789"/>
        <dbReference type="ChEBI" id="CHEBI:90615"/>
        <dbReference type="ChEBI" id="CHEBI:90616"/>
        <dbReference type="EC" id="2.1.1.72"/>
    </reaction>
</comment>
<dbReference type="InterPro" id="IPR029063">
    <property type="entry name" value="SAM-dependent_MTases_sf"/>
</dbReference>
<dbReference type="InterPro" id="IPR012263">
    <property type="entry name" value="M_m6A_EcoRV"/>
</dbReference>
<keyword evidence="3 7" id="KW-0489">Methyltransferase</keyword>
<evidence type="ECO:0000313" key="8">
    <source>
        <dbReference type="EMBL" id="MCQ5120731.1"/>
    </source>
</evidence>
<dbReference type="NCBIfam" id="TIGR00571">
    <property type="entry name" value="dam"/>
    <property type="match status" value="1"/>
</dbReference>
<evidence type="ECO:0000256" key="6">
    <source>
        <dbReference type="ARBA" id="ARBA00047942"/>
    </source>
</evidence>
<dbReference type="PANTHER" id="PTHR30481:SF3">
    <property type="entry name" value="DNA ADENINE METHYLASE"/>
    <property type="match status" value="1"/>
</dbReference>
<comment type="caution">
    <text evidence="8">The sequence shown here is derived from an EMBL/GenBank/DDBJ whole genome shotgun (WGS) entry which is preliminary data.</text>
</comment>
<dbReference type="PROSITE" id="PS00092">
    <property type="entry name" value="N6_MTASE"/>
    <property type="match status" value="1"/>
</dbReference>
<dbReference type="Pfam" id="PF02086">
    <property type="entry name" value="MethyltransfD12"/>
    <property type="match status" value="1"/>
</dbReference>
<dbReference type="PANTHER" id="PTHR30481">
    <property type="entry name" value="DNA ADENINE METHYLASE"/>
    <property type="match status" value="1"/>
</dbReference>
<organism evidence="8 9">
    <name type="scientific">Massilicoli timonensis</name>
    <dbReference type="NCBI Taxonomy" id="2015901"/>
    <lineage>
        <taxon>Bacteria</taxon>
        <taxon>Bacillati</taxon>
        <taxon>Bacillota</taxon>
        <taxon>Erysipelotrichia</taxon>
        <taxon>Erysipelotrichales</taxon>
        <taxon>Erysipelotrichaceae</taxon>
        <taxon>Massilicoli</taxon>
    </lineage>
</organism>
<dbReference type="Proteomes" id="UP001524435">
    <property type="component" value="Unassembled WGS sequence"/>
</dbReference>
<evidence type="ECO:0000256" key="7">
    <source>
        <dbReference type="RuleBase" id="RU361257"/>
    </source>
</evidence>
<evidence type="ECO:0000256" key="2">
    <source>
        <dbReference type="ARBA" id="ARBA00011900"/>
    </source>
</evidence>
<dbReference type="InterPro" id="IPR012327">
    <property type="entry name" value="MeTrfase_D12"/>
</dbReference>
<dbReference type="PRINTS" id="PR00505">
    <property type="entry name" value="D12N6MTFRASE"/>
</dbReference>
<dbReference type="Gene3D" id="1.10.1020.10">
    <property type="entry name" value="Adenine-specific Methyltransferase, Domain 2"/>
    <property type="match status" value="1"/>
</dbReference>
<keyword evidence="4 7" id="KW-0808">Transferase</keyword>
<dbReference type="EC" id="2.1.1.72" evidence="2 7"/>
<keyword evidence="9" id="KW-1185">Reference proteome</keyword>
<accession>A0ABT1SHM7</accession>
<dbReference type="InterPro" id="IPR002052">
    <property type="entry name" value="DNA_methylase_N6_adenine_CS"/>
</dbReference>
<dbReference type="PIRSF" id="PIRSF000398">
    <property type="entry name" value="M_m6A_EcoRV"/>
    <property type="match status" value="1"/>
</dbReference>
<evidence type="ECO:0000256" key="3">
    <source>
        <dbReference type="ARBA" id="ARBA00022603"/>
    </source>
</evidence>
<evidence type="ECO:0000313" key="9">
    <source>
        <dbReference type="Proteomes" id="UP001524435"/>
    </source>
</evidence>
<dbReference type="InterPro" id="IPR023095">
    <property type="entry name" value="Ade_MeTrfase_dom_2"/>
</dbReference>
<proteinExistence type="inferred from homology"/>
<dbReference type="SUPFAM" id="SSF53335">
    <property type="entry name" value="S-adenosyl-L-methionine-dependent methyltransferases"/>
    <property type="match status" value="1"/>
</dbReference>
<evidence type="ECO:0000256" key="5">
    <source>
        <dbReference type="ARBA" id="ARBA00022691"/>
    </source>
</evidence>
<dbReference type="Gene3D" id="3.40.50.150">
    <property type="entry name" value="Vaccinia Virus protein VP39"/>
    <property type="match status" value="1"/>
</dbReference>
<dbReference type="RefSeq" id="WP_256197219.1">
    <property type="nucleotide sequence ID" value="NZ_JANGCH010000001.1"/>
</dbReference>
<comment type="similarity">
    <text evidence="1 7">Belongs to the N(4)/N(6)-methyltransferase family.</text>
</comment>
<name>A0ABT1SHM7_9FIRM</name>
<reference evidence="8 9" key="1">
    <citation type="submission" date="2022-06" db="EMBL/GenBank/DDBJ databases">
        <title>Isolation of gut microbiota from human fecal samples.</title>
        <authorList>
            <person name="Pamer E.G."/>
            <person name="Barat B."/>
            <person name="Waligurski E."/>
            <person name="Medina S."/>
            <person name="Paddock L."/>
            <person name="Mostad J."/>
        </authorList>
    </citation>
    <scope>NUCLEOTIDE SEQUENCE [LARGE SCALE GENOMIC DNA]</scope>
    <source>
        <strain evidence="8 9">DFI.6.1</strain>
    </source>
</reference>
<evidence type="ECO:0000256" key="4">
    <source>
        <dbReference type="ARBA" id="ARBA00022679"/>
    </source>
</evidence>
<gene>
    <name evidence="8" type="ORF">NE663_00450</name>
</gene>
<dbReference type="GO" id="GO:0009007">
    <property type="term" value="F:site-specific DNA-methyltransferase (adenine-specific) activity"/>
    <property type="evidence" value="ECO:0007669"/>
    <property type="project" value="UniProtKB-EC"/>
</dbReference>
<dbReference type="GO" id="GO:0032259">
    <property type="term" value="P:methylation"/>
    <property type="evidence" value="ECO:0007669"/>
    <property type="project" value="UniProtKB-KW"/>
</dbReference>